<evidence type="ECO:0000313" key="7">
    <source>
        <dbReference type="EMBL" id="TJZ73593.1"/>
    </source>
</evidence>
<evidence type="ECO:0000256" key="4">
    <source>
        <dbReference type="ARBA" id="ARBA00023136"/>
    </source>
</evidence>
<dbReference type="AlphaFoldDB" id="A0A4U0PY90"/>
<feature type="transmembrane region" description="Helical" evidence="5">
    <location>
        <begin position="228"/>
        <end position="249"/>
    </location>
</feature>
<dbReference type="GO" id="GO:0016020">
    <property type="term" value="C:membrane"/>
    <property type="evidence" value="ECO:0007669"/>
    <property type="project" value="UniProtKB-SubCell"/>
</dbReference>
<dbReference type="SUPFAM" id="SSF103481">
    <property type="entry name" value="Multidrug resistance efflux transporter EmrE"/>
    <property type="match status" value="2"/>
</dbReference>
<dbReference type="InterPro" id="IPR037185">
    <property type="entry name" value="EmrE-like"/>
</dbReference>
<dbReference type="OrthoDB" id="8524934at2"/>
<keyword evidence="2 5" id="KW-0812">Transmembrane</keyword>
<feature type="transmembrane region" description="Helical" evidence="5">
    <location>
        <begin position="200"/>
        <end position="216"/>
    </location>
</feature>
<dbReference type="Pfam" id="PF00892">
    <property type="entry name" value="EamA"/>
    <property type="match status" value="1"/>
</dbReference>
<feature type="transmembrane region" description="Helical" evidence="5">
    <location>
        <begin position="255"/>
        <end position="275"/>
    </location>
</feature>
<reference evidence="7 8" key="1">
    <citation type="submission" date="2019-04" db="EMBL/GenBank/DDBJ databases">
        <title>Chitiniphilus eburnea sp. nov., a novel chitinolytic bacterium isolated from aquaculture sludge.</title>
        <authorList>
            <person name="Sheng M."/>
        </authorList>
    </citation>
    <scope>NUCLEOTIDE SEQUENCE [LARGE SCALE GENOMIC DNA]</scope>
    <source>
        <strain evidence="7 8">HX-2-15</strain>
    </source>
</reference>
<feature type="transmembrane region" description="Helical" evidence="5">
    <location>
        <begin position="170"/>
        <end position="188"/>
    </location>
</feature>
<feature type="domain" description="EamA" evidence="6">
    <location>
        <begin position="2"/>
        <end position="128"/>
    </location>
</feature>
<evidence type="ECO:0000256" key="5">
    <source>
        <dbReference type="SAM" id="Phobius"/>
    </source>
</evidence>
<keyword evidence="8" id="KW-1185">Reference proteome</keyword>
<protein>
    <submittedName>
        <fullName evidence="7">DMT family transporter</fullName>
    </submittedName>
</protein>
<comment type="subcellular location">
    <subcellularLocation>
        <location evidence="1">Membrane</location>
        <topology evidence="1">Multi-pass membrane protein</topology>
    </subcellularLocation>
</comment>
<gene>
    <name evidence="7" type="ORF">FAZ21_10250</name>
</gene>
<comment type="caution">
    <text evidence="7">The sequence shown here is derived from an EMBL/GenBank/DDBJ whole genome shotgun (WGS) entry which is preliminary data.</text>
</comment>
<evidence type="ECO:0000313" key="8">
    <source>
        <dbReference type="Proteomes" id="UP000310016"/>
    </source>
</evidence>
<feature type="transmembrane region" description="Helical" evidence="5">
    <location>
        <begin position="137"/>
        <end position="158"/>
    </location>
</feature>
<proteinExistence type="predicted"/>
<organism evidence="7 8">
    <name type="scientific">Chitiniphilus eburneus</name>
    <dbReference type="NCBI Taxonomy" id="2571148"/>
    <lineage>
        <taxon>Bacteria</taxon>
        <taxon>Pseudomonadati</taxon>
        <taxon>Pseudomonadota</taxon>
        <taxon>Betaproteobacteria</taxon>
        <taxon>Neisseriales</taxon>
        <taxon>Chitinibacteraceae</taxon>
        <taxon>Chitiniphilus</taxon>
    </lineage>
</organism>
<accession>A0A4U0PY90</accession>
<keyword evidence="4 5" id="KW-0472">Membrane</keyword>
<feature type="transmembrane region" description="Helical" evidence="5">
    <location>
        <begin position="89"/>
        <end position="105"/>
    </location>
</feature>
<evidence type="ECO:0000256" key="3">
    <source>
        <dbReference type="ARBA" id="ARBA00022989"/>
    </source>
</evidence>
<evidence type="ECO:0000259" key="6">
    <source>
        <dbReference type="Pfam" id="PF00892"/>
    </source>
</evidence>
<feature type="transmembrane region" description="Helical" evidence="5">
    <location>
        <begin position="28"/>
        <end position="44"/>
    </location>
</feature>
<dbReference type="InterPro" id="IPR000620">
    <property type="entry name" value="EamA_dom"/>
</dbReference>
<feature type="transmembrane region" description="Helical" evidence="5">
    <location>
        <begin position="112"/>
        <end position="131"/>
    </location>
</feature>
<evidence type="ECO:0000256" key="1">
    <source>
        <dbReference type="ARBA" id="ARBA00004141"/>
    </source>
</evidence>
<dbReference type="Gene3D" id="1.10.3730.20">
    <property type="match status" value="1"/>
</dbReference>
<dbReference type="Proteomes" id="UP000310016">
    <property type="component" value="Unassembled WGS sequence"/>
</dbReference>
<evidence type="ECO:0000256" key="2">
    <source>
        <dbReference type="ARBA" id="ARBA00022692"/>
    </source>
</evidence>
<dbReference type="PANTHER" id="PTHR22911:SF6">
    <property type="entry name" value="SOLUTE CARRIER FAMILY 35 MEMBER G1"/>
    <property type="match status" value="1"/>
</dbReference>
<feature type="transmembrane region" description="Helical" evidence="5">
    <location>
        <begin position="65"/>
        <end position="83"/>
    </location>
</feature>
<dbReference type="EMBL" id="SUMF01000009">
    <property type="protein sequence ID" value="TJZ73593.1"/>
    <property type="molecule type" value="Genomic_DNA"/>
</dbReference>
<name>A0A4U0PY90_9NEIS</name>
<keyword evidence="3 5" id="KW-1133">Transmembrane helix</keyword>
<dbReference type="PANTHER" id="PTHR22911">
    <property type="entry name" value="ACYL-MALONYL CONDENSING ENZYME-RELATED"/>
    <property type="match status" value="1"/>
</dbReference>
<sequence length="278" mass="30207">MVVAGLCFGVMGVFVKLGSAGFSTAELVFYRCLAGFLFILLVALPARRPLWVPWPAMKVHLTRSISGFVSLMLYFYAIAHLPLPTAVTLNYTSPLFLMLLTALWLKQRPHRGQWLAIVVGFAGVALLLRPTLDATQWLAGVVGLGSGLLASVAYMNVHELGRLGEPEWRTVYYFSLVSSVGAGMVMLLQRAPMTPIDFDNVWLLLGMGVAATCAQLSMTRAYRKGKSLIVASMAYLTVVFSTLFGMLIWGDVLPTSSYAGMLLIVGCGILSSTMLRKG</sequence>